<sequence length="78" mass="9109">MFVVISSDLEGIRKFGEKNLNKNISAFFDSQQPFVHIITILHRPILLPLLTSNYRYPSQFLISNDISQNLYPPYSFFL</sequence>
<evidence type="ECO:0000313" key="1">
    <source>
        <dbReference type="EMBL" id="CAK5110261.1"/>
    </source>
</evidence>
<comment type="caution">
    <text evidence="1">The sequence shown here is derived from an EMBL/GenBank/DDBJ whole genome shotgun (WGS) entry which is preliminary data.</text>
</comment>
<name>A0ACB1AZK9_MELEN</name>
<accession>A0ACB1AZK9</accession>
<reference evidence="1" key="1">
    <citation type="submission" date="2023-11" db="EMBL/GenBank/DDBJ databases">
        <authorList>
            <person name="Poullet M."/>
        </authorList>
    </citation>
    <scope>NUCLEOTIDE SEQUENCE</scope>
    <source>
        <strain evidence="1">E1834</strain>
    </source>
</reference>
<dbReference type="Proteomes" id="UP001497535">
    <property type="component" value="Unassembled WGS sequence"/>
</dbReference>
<evidence type="ECO:0000313" key="2">
    <source>
        <dbReference type="Proteomes" id="UP001497535"/>
    </source>
</evidence>
<protein>
    <submittedName>
        <fullName evidence="1">Uncharacterized protein</fullName>
    </submittedName>
</protein>
<proteinExistence type="predicted"/>
<keyword evidence="2" id="KW-1185">Reference proteome</keyword>
<dbReference type="EMBL" id="CAVMJV010000135">
    <property type="protein sequence ID" value="CAK5110261.1"/>
    <property type="molecule type" value="Genomic_DNA"/>
</dbReference>
<gene>
    <name evidence="1" type="ORF">MENTE1834_LOCUS44397</name>
</gene>
<organism evidence="1 2">
    <name type="scientific">Meloidogyne enterolobii</name>
    <name type="common">Root-knot nematode worm</name>
    <name type="synonym">Meloidogyne mayaguensis</name>
    <dbReference type="NCBI Taxonomy" id="390850"/>
    <lineage>
        <taxon>Eukaryota</taxon>
        <taxon>Metazoa</taxon>
        <taxon>Ecdysozoa</taxon>
        <taxon>Nematoda</taxon>
        <taxon>Chromadorea</taxon>
        <taxon>Rhabditida</taxon>
        <taxon>Tylenchina</taxon>
        <taxon>Tylenchomorpha</taxon>
        <taxon>Tylenchoidea</taxon>
        <taxon>Meloidogynidae</taxon>
        <taxon>Meloidogyninae</taxon>
        <taxon>Meloidogyne</taxon>
    </lineage>
</organism>